<evidence type="ECO:0000256" key="3">
    <source>
        <dbReference type="ARBA" id="ARBA00022677"/>
    </source>
</evidence>
<keyword evidence="3" id="KW-0551">Lipid droplet</keyword>
<organism evidence="4 5">
    <name type="scientific">Stegodyphus mimosarum</name>
    <name type="common">African social velvet spider</name>
    <dbReference type="NCBI Taxonomy" id="407821"/>
    <lineage>
        <taxon>Eukaryota</taxon>
        <taxon>Metazoa</taxon>
        <taxon>Ecdysozoa</taxon>
        <taxon>Arthropoda</taxon>
        <taxon>Chelicerata</taxon>
        <taxon>Arachnida</taxon>
        <taxon>Araneae</taxon>
        <taxon>Araneomorphae</taxon>
        <taxon>Entelegynae</taxon>
        <taxon>Eresoidea</taxon>
        <taxon>Eresidae</taxon>
        <taxon>Stegodyphus</taxon>
    </lineage>
</organism>
<dbReference type="STRING" id="407821.A0A087UIY4"/>
<dbReference type="Proteomes" id="UP000054359">
    <property type="component" value="Unassembled WGS sequence"/>
</dbReference>
<proteinExistence type="inferred from homology"/>
<evidence type="ECO:0000256" key="1">
    <source>
        <dbReference type="ARBA" id="ARBA00004502"/>
    </source>
</evidence>
<dbReference type="AlphaFoldDB" id="A0A087UIY4"/>
<reference evidence="4 5" key="1">
    <citation type="submission" date="2013-11" db="EMBL/GenBank/DDBJ databases">
        <title>Genome sequencing of Stegodyphus mimosarum.</title>
        <authorList>
            <person name="Bechsgaard J."/>
        </authorList>
    </citation>
    <scope>NUCLEOTIDE SEQUENCE [LARGE SCALE GENOMIC DNA]</scope>
</reference>
<evidence type="ECO:0000313" key="4">
    <source>
        <dbReference type="EMBL" id="KFM77323.1"/>
    </source>
</evidence>
<keyword evidence="5" id="KW-1185">Reference proteome</keyword>
<sequence length="291" mass="33876">MYRRHLKMVLVKDVEANRSTSEFVQRVAAIPVVYLAWNIATEAYKNVKYSNKFFKVSLATTEKAACFVSKPVFRKFERQLKAADQLACKGLDTLQGIVPSIIHQQEKLYKQTKDIYEETVESGLKKYEMVKKLGASKAAQLINESSQKFSEFLASPYGEVCEIAMDFVFDAGELYVDYYLPPLGDERPEKLFGDRGKEPVWKRAELLRNRFKERLYKHSLLEIQRFRLKTKTFIASIYHFNLYEYLVEIYPRIPSAVFNTVIHIFSSLEEVLIYLASLVASQRKKKIKYVV</sequence>
<comment type="similarity">
    <text evidence="2">Belongs to the perilipin family.</text>
</comment>
<dbReference type="GO" id="GO:0019915">
    <property type="term" value="P:lipid storage"/>
    <property type="evidence" value="ECO:0007669"/>
    <property type="project" value="TreeGrafter"/>
</dbReference>
<dbReference type="InterPro" id="IPR004279">
    <property type="entry name" value="Perilipin"/>
</dbReference>
<dbReference type="PANTHER" id="PTHR14024:SF49">
    <property type="entry name" value="LIPID STORAGE DROPLETS SURFACE-BINDING PROTEIN 1"/>
    <property type="match status" value="1"/>
</dbReference>
<dbReference type="Pfam" id="PF03036">
    <property type="entry name" value="Perilipin"/>
    <property type="match status" value="1"/>
</dbReference>
<dbReference type="GO" id="GO:0005829">
    <property type="term" value="C:cytosol"/>
    <property type="evidence" value="ECO:0007669"/>
    <property type="project" value="TreeGrafter"/>
</dbReference>
<dbReference type="OMA" id="VHWALTT"/>
<accession>A0A087UIY4</accession>
<evidence type="ECO:0000313" key="5">
    <source>
        <dbReference type="Proteomes" id="UP000054359"/>
    </source>
</evidence>
<evidence type="ECO:0008006" key="6">
    <source>
        <dbReference type="Google" id="ProtNLM"/>
    </source>
</evidence>
<name>A0A087UIY4_STEMI</name>
<feature type="non-terminal residue" evidence="4">
    <location>
        <position position="291"/>
    </location>
</feature>
<dbReference type="GO" id="GO:0005811">
    <property type="term" value="C:lipid droplet"/>
    <property type="evidence" value="ECO:0007669"/>
    <property type="project" value="UniProtKB-SubCell"/>
</dbReference>
<gene>
    <name evidence="4" type="ORF">X975_23141</name>
</gene>
<dbReference type="GO" id="GO:0010890">
    <property type="term" value="P:positive regulation of triglyceride storage"/>
    <property type="evidence" value="ECO:0007669"/>
    <property type="project" value="TreeGrafter"/>
</dbReference>
<dbReference type="OrthoDB" id="376826at2759"/>
<protein>
    <recommendedName>
        <fullName evidence="6">Lipid storage droplets surface-binding protein 1</fullName>
    </recommendedName>
</protein>
<evidence type="ECO:0000256" key="2">
    <source>
        <dbReference type="ARBA" id="ARBA00006311"/>
    </source>
</evidence>
<dbReference type="PANTHER" id="PTHR14024">
    <property type="entry name" value="PERILIPIN"/>
    <property type="match status" value="1"/>
</dbReference>
<dbReference type="EMBL" id="KK120002">
    <property type="protein sequence ID" value="KFM77323.1"/>
    <property type="molecule type" value="Genomic_DNA"/>
</dbReference>
<comment type="subcellular location">
    <subcellularLocation>
        <location evidence="1">Lipid droplet</location>
    </subcellularLocation>
</comment>